<dbReference type="AlphaFoldDB" id="A0AAV0D8U0"/>
<feature type="domain" description="NAB" evidence="3">
    <location>
        <begin position="13"/>
        <end position="93"/>
    </location>
</feature>
<evidence type="ECO:0000256" key="1">
    <source>
        <dbReference type="ARBA" id="ARBA00023054"/>
    </source>
</evidence>
<evidence type="ECO:0000313" key="4">
    <source>
        <dbReference type="EMBL" id="CAH9094961.1"/>
    </source>
</evidence>
<organism evidence="4 5">
    <name type="scientific">Cuscuta epithymum</name>
    <dbReference type="NCBI Taxonomy" id="186058"/>
    <lineage>
        <taxon>Eukaryota</taxon>
        <taxon>Viridiplantae</taxon>
        <taxon>Streptophyta</taxon>
        <taxon>Embryophyta</taxon>
        <taxon>Tracheophyta</taxon>
        <taxon>Spermatophyta</taxon>
        <taxon>Magnoliopsida</taxon>
        <taxon>eudicotyledons</taxon>
        <taxon>Gunneridae</taxon>
        <taxon>Pentapetalae</taxon>
        <taxon>asterids</taxon>
        <taxon>lamiids</taxon>
        <taxon>Solanales</taxon>
        <taxon>Convolvulaceae</taxon>
        <taxon>Cuscuteae</taxon>
        <taxon>Cuscuta</taxon>
        <taxon>Cuscuta subgen. Cuscuta</taxon>
    </lineage>
</organism>
<evidence type="ECO:0000259" key="3">
    <source>
        <dbReference type="PROSITE" id="PS51774"/>
    </source>
</evidence>
<reference evidence="4" key="1">
    <citation type="submission" date="2022-07" db="EMBL/GenBank/DDBJ databases">
        <authorList>
            <person name="Macas J."/>
            <person name="Novak P."/>
            <person name="Neumann P."/>
        </authorList>
    </citation>
    <scope>NUCLEOTIDE SEQUENCE</scope>
</reference>
<feature type="compositionally biased region" description="Basic and acidic residues" evidence="2">
    <location>
        <begin position="176"/>
        <end position="189"/>
    </location>
</feature>
<dbReference type="PANTHER" id="PTHR31631">
    <property type="entry name" value="PROTEIN NETWORKED 2D"/>
    <property type="match status" value="1"/>
</dbReference>
<dbReference type="EMBL" id="CAMAPF010000083">
    <property type="protein sequence ID" value="CAH9094961.1"/>
    <property type="molecule type" value="Genomic_DNA"/>
</dbReference>
<proteinExistence type="predicted"/>
<name>A0AAV0D8U0_9ASTE</name>
<protein>
    <recommendedName>
        <fullName evidence="3">NAB domain-containing protein</fullName>
    </recommendedName>
</protein>
<accession>A0AAV0D8U0</accession>
<dbReference type="Proteomes" id="UP001152523">
    <property type="component" value="Unassembled WGS sequence"/>
</dbReference>
<comment type="caution">
    <text evidence="4">The sequence shown here is derived from an EMBL/GenBank/DDBJ whole genome shotgun (WGS) entry which is preliminary data.</text>
</comment>
<dbReference type="GO" id="GO:0003779">
    <property type="term" value="F:actin binding"/>
    <property type="evidence" value="ECO:0007669"/>
    <property type="project" value="InterPro"/>
</dbReference>
<evidence type="ECO:0000256" key="2">
    <source>
        <dbReference type="SAM" id="MobiDB-lite"/>
    </source>
</evidence>
<keyword evidence="1" id="KW-0175">Coiled coil</keyword>
<evidence type="ECO:0000313" key="5">
    <source>
        <dbReference type="Proteomes" id="UP001152523"/>
    </source>
</evidence>
<dbReference type="PROSITE" id="PS51774">
    <property type="entry name" value="NAB"/>
    <property type="match status" value="1"/>
</dbReference>
<gene>
    <name evidence="4" type="ORF">CEPIT_LOCUS13077</name>
</gene>
<sequence>MGVQRAAAASNAYSWWYASHIRTKQSKWLDHSLHDMEEKVQCMLKMIEQEGDSFAKRAEMYYKRRPELISSVEEAYRAFRALAERYDKLSKDLHTANHTIATVIPEQIQMVMEEDEDDFCSPKLSKNPQDSPRFPRVFAGFQTDSKNLQESGGPKFAKAPKKPFQTKNLSNNAGDADTKAKSLEEIENL</sequence>
<feature type="region of interest" description="Disordered" evidence="2">
    <location>
        <begin position="119"/>
        <end position="189"/>
    </location>
</feature>
<dbReference type="PANTHER" id="PTHR31631:SF0">
    <property type="entry name" value="PROTEIN NETWORKED 2D"/>
    <property type="match status" value="1"/>
</dbReference>
<dbReference type="Pfam" id="PF07765">
    <property type="entry name" value="KIP1"/>
    <property type="match status" value="1"/>
</dbReference>
<keyword evidence="5" id="KW-1185">Reference proteome</keyword>
<dbReference type="InterPro" id="IPR011684">
    <property type="entry name" value="NAB"/>
</dbReference>
<feature type="non-terminal residue" evidence="4">
    <location>
        <position position="189"/>
    </location>
</feature>